<organism evidence="4">
    <name type="scientific">Myoviridae sp. ctRci5</name>
    <dbReference type="NCBI Taxonomy" id="2825105"/>
    <lineage>
        <taxon>Viruses</taxon>
        <taxon>Duplodnaviria</taxon>
        <taxon>Heunggongvirae</taxon>
        <taxon>Uroviricota</taxon>
        <taxon>Caudoviricetes</taxon>
    </lineage>
</organism>
<reference evidence="4" key="1">
    <citation type="journal article" date="2021" name="Proc. Natl. Acad. Sci. U.S.A.">
        <title>A Catalog of Tens of Thousands of Viruses from Human Metagenomes Reveals Hidden Associations with Chronic Diseases.</title>
        <authorList>
            <person name="Tisza M.J."/>
            <person name="Buck C.B."/>
        </authorList>
    </citation>
    <scope>NUCLEOTIDE SEQUENCE</scope>
    <source>
        <strain evidence="4">CtRci5</strain>
    </source>
</reference>
<dbReference type="InterPro" id="IPR008565">
    <property type="entry name" value="TtsA-like_GH18_dom"/>
</dbReference>
<keyword evidence="1" id="KW-1133">Transmembrane helix</keyword>
<dbReference type="Gene3D" id="1.20.141.10">
    <property type="entry name" value="Chitosanase, subunit A, domain 1"/>
    <property type="match status" value="1"/>
</dbReference>
<feature type="transmembrane region" description="Helical" evidence="1">
    <location>
        <begin position="243"/>
        <end position="261"/>
    </location>
</feature>
<dbReference type="CDD" id="cd13926">
    <property type="entry name" value="N-acetylmuramidase_GH108"/>
    <property type="match status" value="1"/>
</dbReference>
<evidence type="ECO:0000313" key="4">
    <source>
        <dbReference type="EMBL" id="DAG02281.1"/>
    </source>
</evidence>
<proteinExistence type="predicted"/>
<feature type="domain" description="TtsA-like Glycoside hydrolase family 108" evidence="2">
    <location>
        <begin position="11"/>
        <end position="94"/>
    </location>
</feature>
<dbReference type="Pfam" id="PF09374">
    <property type="entry name" value="PG_binding_3"/>
    <property type="match status" value="1"/>
</dbReference>
<dbReference type="EMBL" id="BK016208">
    <property type="protein sequence ID" value="DAG02281.1"/>
    <property type="molecule type" value="Genomic_DNA"/>
</dbReference>
<name>A0A8S5V6A8_9CAUD</name>
<evidence type="ECO:0000259" key="2">
    <source>
        <dbReference type="Pfam" id="PF05838"/>
    </source>
</evidence>
<accession>A0A8S5V6A8</accession>
<evidence type="ECO:0000256" key="1">
    <source>
        <dbReference type="SAM" id="Phobius"/>
    </source>
</evidence>
<dbReference type="InterPro" id="IPR018537">
    <property type="entry name" value="Peptidoglycan-bd_3"/>
</dbReference>
<sequence length="268" mass="29866">MRDTYDKALALLIADEGGYVNDPHDSGGETNYGITWRTYNAYRKRKKLPEQSVKDITMQEAHEIYRAQYANVIRYDHLPAGLDYAVFDFAVNSGTKRASRFLQAIVGQRTDGVIGVQTLQAVEDYVAKHGVEQLILRLCDNRLRFMQSTKKWKRYGKGWGKRVSEVKADALRMAAGHVPANKMCVADGRNQKCDGELSLIGSIKESPRSKGAAVGLVSTAFAALPEAMEAARPAQEFVDFARYAGWIGLVIVAIALVYIIWERSRATD</sequence>
<dbReference type="SUPFAM" id="SSF53955">
    <property type="entry name" value="Lysozyme-like"/>
    <property type="match status" value="1"/>
</dbReference>
<evidence type="ECO:0000259" key="3">
    <source>
        <dbReference type="Pfam" id="PF09374"/>
    </source>
</evidence>
<dbReference type="InterPro" id="IPR023346">
    <property type="entry name" value="Lysozyme-like_dom_sf"/>
</dbReference>
<keyword evidence="1" id="KW-0472">Membrane</keyword>
<dbReference type="Pfam" id="PF05838">
    <property type="entry name" value="Glyco_hydro_108"/>
    <property type="match status" value="1"/>
</dbReference>
<keyword evidence="1" id="KW-0812">Transmembrane</keyword>
<feature type="domain" description="Peptidoglycan binding" evidence="3">
    <location>
        <begin position="97"/>
        <end position="162"/>
    </location>
</feature>
<protein>
    <submittedName>
        <fullName evidence="4">Lysozyme</fullName>
    </submittedName>
</protein>